<keyword evidence="2" id="KW-1277">Toxin-antitoxin system</keyword>
<comment type="similarity">
    <text evidence="1">Belongs to the PemK/MazF family.</text>
</comment>
<dbReference type="OrthoDB" id="5184628at2"/>
<evidence type="ECO:0000256" key="2">
    <source>
        <dbReference type="ARBA" id="ARBA00022649"/>
    </source>
</evidence>
<dbReference type="KEGG" id="euz:DVS28_a0536"/>
<dbReference type="Gene3D" id="2.30.30.110">
    <property type="match status" value="1"/>
</dbReference>
<feature type="region of interest" description="Disordered" evidence="3">
    <location>
        <begin position="1"/>
        <end position="38"/>
    </location>
</feature>
<evidence type="ECO:0000313" key="5">
    <source>
        <dbReference type="Proteomes" id="UP000264006"/>
    </source>
</evidence>
<organism evidence="4 5">
    <name type="scientific">Euzebya pacifica</name>
    <dbReference type="NCBI Taxonomy" id="1608957"/>
    <lineage>
        <taxon>Bacteria</taxon>
        <taxon>Bacillati</taxon>
        <taxon>Actinomycetota</taxon>
        <taxon>Nitriliruptoria</taxon>
        <taxon>Euzebyales</taxon>
    </lineage>
</organism>
<sequence>MPSFDRVAATTSSHVDARRGEVDTATARPKVAYAPVRDDDADPGEVVWAWVPYEEDPTQGKDRPLLVIGHIEDDVAALALTSRAHDDRHHHPLATGPWDNRGRPSWIKLDRLLRLDPDAIRREGAVLDRDRFDGVVAAWEAY</sequence>
<proteinExistence type="inferred from homology"/>
<keyword evidence="5" id="KW-1185">Reference proteome</keyword>
<evidence type="ECO:0000256" key="3">
    <source>
        <dbReference type="SAM" id="MobiDB-lite"/>
    </source>
</evidence>
<dbReference type="EMBL" id="CP031165">
    <property type="protein sequence ID" value="AXV05243.1"/>
    <property type="molecule type" value="Genomic_DNA"/>
</dbReference>
<dbReference type="InterPro" id="IPR011067">
    <property type="entry name" value="Plasmid_toxin/cell-grow_inhib"/>
</dbReference>
<dbReference type="Proteomes" id="UP000264006">
    <property type="component" value="Chromosome"/>
</dbReference>
<evidence type="ECO:0000256" key="1">
    <source>
        <dbReference type="ARBA" id="ARBA00007521"/>
    </source>
</evidence>
<dbReference type="Pfam" id="PF02452">
    <property type="entry name" value="PemK_toxin"/>
    <property type="match status" value="1"/>
</dbReference>
<evidence type="ECO:0000313" key="4">
    <source>
        <dbReference type="EMBL" id="AXV05243.1"/>
    </source>
</evidence>
<dbReference type="AlphaFoldDB" id="A0A346XSP6"/>
<accession>A0A346XSP6</accession>
<dbReference type="GO" id="GO:0003677">
    <property type="term" value="F:DNA binding"/>
    <property type="evidence" value="ECO:0007669"/>
    <property type="project" value="InterPro"/>
</dbReference>
<reference evidence="4 5" key="1">
    <citation type="submission" date="2018-09" db="EMBL/GenBank/DDBJ databases">
        <title>Complete genome sequence of Euzebya sp. DY32-46 isolated from seawater of Pacific Ocean.</title>
        <authorList>
            <person name="Xu L."/>
            <person name="Wu Y.-H."/>
            <person name="Xu X.-W."/>
        </authorList>
    </citation>
    <scope>NUCLEOTIDE SEQUENCE [LARGE SCALE GENOMIC DNA]</scope>
    <source>
        <strain evidence="4 5">DY32-46</strain>
    </source>
</reference>
<gene>
    <name evidence="4" type="ORF">DVS28_a0536</name>
</gene>
<protein>
    <submittedName>
        <fullName evidence="4">RNA 3'-terminal phosphate cyclase</fullName>
    </submittedName>
</protein>
<dbReference type="InterPro" id="IPR003477">
    <property type="entry name" value="PemK-like"/>
</dbReference>
<name>A0A346XSP6_9ACTN</name>
<dbReference type="SUPFAM" id="SSF50118">
    <property type="entry name" value="Cell growth inhibitor/plasmid maintenance toxic component"/>
    <property type="match status" value="1"/>
</dbReference>